<evidence type="ECO:0000256" key="11">
    <source>
        <dbReference type="ARBA" id="ARBA00024012"/>
    </source>
</evidence>
<keyword evidence="9" id="KW-0862">Zinc</keyword>
<evidence type="ECO:0000259" key="15">
    <source>
        <dbReference type="PROSITE" id="PS50002"/>
    </source>
</evidence>
<evidence type="ECO:0000256" key="2">
    <source>
        <dbReference type="ARBA" id="ARBA00004496"/>
    </source>
</evidence>
<dbReference type="GO" id="GO:1903078">
    <property type="term" value="P:positive regulation of protein localization to plasma membrane"/>
    <property type="evidence" value="ECO:0007669"/>
    <property type="project" value="TreeGrafter"/>
</dbReference>
<dbReference type="Pfam" id="PF07653">
    <property type="entry name" value="SH3_2"/>
    <property type="match status" value="1"/>
</dbReference>
<keyword evidence="4" id="KW-1003">Cell membrane</keyword>
<dbReference type="SMART" id="SM00109">
    <property type="entry name" value="C1"/>
    <property type="match status" value="1"/>
</dbReference>
<name>A0A674GBU6_TAEGU</name>
<protein>
    <recommendedName>
        <fullName evidence="12">SH3 and cysteine-rich domain-containing protein 3</fullName>
    </recommendedName>
</protein>
<dbReference type="CDD" id="cd11834">
    <property type="entry name" value="SH3_Stac_2"/>
    <property type="match status" value="1"/>
</dbReference>
<dbReference type="PROSITE" id="PS50081">
    <property type="entry name" value="ZF_DAG_PE_2"/>
    <property type="match status" value="1"/>
</dbReference>
<feature type="region of interest" description="Disordered" evidence="14">
    <location>
        <begin position="268"/>
        <end position="295"/>
    </location>
</feature>
<dbReference type="PANTHER" id="PTHR15135:SF2">
    <property type="entry name" value="SH3 AND CYSTEINE-RICH DOMAIN-CONTAINING PROTEIN 3"/>
    <property type="match status" value="1"/>
</dbReference>
<feature type="compositionally biased region" description="Polar residues" evidence="14">
    <location>
        <begin position="27"/>
        <end position="36"/>
    </location>
</feature>
<dbReference type="SUPFAM" id="SSF57889">
    <property type="entry name" value="Cysteine-rich domain"/>
    <property type="match status" value="1"/>
</dbReference>
<dbReference type="GO" id="GO:0030315">
    <property type="term" value="C:T-tubule"/>
    <property type="evidence" value="ECO:0007669"/>
    <property type="project" value="UniProtKB-SubCell"/>
</dbReference>
<dbReference type="CDD" id="cd11986">
    <property type="entry name" value="SH3_Stac3_1"/>
    <property type="match status" value="1"/>
</dbReference>
<dbReference type="PROSITE" id="PS50002">
    <property type="entry name" value="SH3"/>
    <property type="match status" value="2"/>
</dbReference>
<feature type="region of interest" description="Disordered" evidence="14">
    <location>
        <begin position="1"/>
        <end position="38"/>
    </location>
</feature>
<dbReference type="Pfam" id="PF16664">
    <property type="entry name" value="STAC2_u1"/>
    <property type="match status" value="1"/>
</dbReference>
<dbReference type="Pfam" id="PF00018">
    <property type="entry name" value="SH3_1"/>
    <property type="match status" value="1"/>
</dbReference>
<evidence type="ECO:0000256" key="12">
    <source>
        <dbReference type="ARBA" id="ARBA00070047"/>
    </source>
</evidence>
<dbReference type="PROSITE" id="PS00479">
    <property type="entry name" value="ZF_DAG_PE_1"/>
    <property type="match status" value="1"/>
</dbReference>
<dbReference type="FunFam" id="3.30.60.20:FF:000022">
    <property type="entry name" value="SH3 and cysteine-rich domain-containing protein 3 isoform 2"/>
    <property type="match status" value="1"/>
</dbReference>
<evidence type="ECO:0000256" key="3">
    <source>
        <dbReference type="ARBA" id="ARBA00022443"/>
    </source>
</evidence>
<dbReference type="PRINTS" id="PR00499">
    <property type="entry name" value="P67PHOX"/>
</dbReference>
<feature type="compositionally biased region" description="Basic and acidic residues" evidence="14">
    <location>
        <begin position="503"/>
        <end position="518"/>
    </location>
</feature>
<accession>A0A674GBU6</accession>
<evidence type="ECO:0000256" key="7">
    <source>
        <dbReference type="ARBA" id="ARBA00022737"/>
    </source>
</evidence>
<dbReference type="SMART" id="SM00326">
    <property type="entry name" value="SH3"/>
    <property type="match status" value="2"/>
</dbReference>
<dbReference type="InterPro" id="IPR046349">
    <property type="entry name" value="C1-like_sf"/>
</dbReference>
<feature type="region of interest" description="Disordered" evidence="14">
    <location>
        <begin position="312"/>
        <end position="365"/>
    </location>
</feature>
<dbReference type="PRINTS" id="PR00452">
    <property type="entry name" value="SH3DOMAIN"/>
</dbReference>
<evidence type="ECO:0000256" key="9">
    <source>
        <dbReference type="ARBA" id="ARBA00022833"/>
    </source>
</evidence>
<dbReference type="Ensembl" id="ENSTGUT00000020864.1">
    <property type="protein sequence ID" value="ENSTGUP00000019980.1"/>
    <property type="gene ID" value="ENSTGUG00000020646.1"/>
</dbReference>
<evidence type="ECO:0000256" key="5">
    <source>
        <dbReference type="ARBA" id="ARBA00022490"/>
    </source>
</evidence>
<dbReference type="PANTHER" id="PTHR15135">
    <property type="entry name" value="STAC"/>
    <property type="match status" value="1"/>
</dbReference>
<comment type="subcellular location">
    <subcellularLocation>
        <location evidence="11">Cell membrane</location>
        <location evidence="11">Sarcolemma</location>
        <location evidence="11">T-tubule</location>
    </subcellularLocation>
    <subcellularLocation>
        <location evidence="1">Cell membrane</location>
        <location evidence="1">Sarcolemma</location>
        <topology evidence="1">Peripheral membrane protein</topology>
        <orientation evidence="1">Cytoplasmic side</orientation>
    </subcellularLocation>
    <subcellularLocation>
        <location evidence="2">Cytoplasm</location>
    </subcellularLocation>
</comment>
<dbReference type="InterPro" id="IPR039688">
    <property type="entry name" value="STAC1/2/3"/>
</dbReference>
<evidence type="ECO:0000256" key="6">
    <source>
        <dbReference type="ARBA" id="ARBA00022723"/>
    </source>
</evidence>
<keyword evidence="10" id="KW-0472">Membrane</keyword>
<dbReference type="InterPro" id="IPR035736">
    <property type="entry name" value="Stac3_SH3_1"/>
</dbReference>
<keyword evidence="6" id="KW-0479">Metal-binding</keyword>
<evidence type="ECO:0000256" key="1">
    <source>
        <dbReference type="ARBA" id="ARBA00004278"/>
    </source>
</evidence>
<sequence>ALSSLQGTSERDAEVEPSVCPAAGTLSVPSSRSPQCAQLPEPSVCPAPGALAVPSSRSPACARFLLCPRPGWGGPWHAQQPTNANSRWLLRLLQFPGVSPATAQLSSPQRCHSAGPGTGAAAARHRGPGALRPTRLRHRRPSGTCSARGESAKLRLELPQPAPSLLFPLQHDGEGSARAAGFTCFRWETQEPGKWVPTGRFGWVGDAPSLSSAPGGCGRPGVPGGTLIQPGVGWAFPSLAFPWHTHIREGLRNRSFLFCGDFTGLGGGSSSPEEGHRGEELGVCPPASPTLPHTARPLLPQQLQKLKQLFQRKAKEEPAPEPQPNGELVSPSGGPIFYIYEDEEEEEEEEEPEPPPEPEKLVNDKPHKFKDHYFKKPKFCDVCARMIVLNNKFGLRCKNCKTNIHHHCQSYVEMQRCFGKIPPGFRRAYSSPLYSDQQLGGTKEQLANRSDPVFETLRTGVIMANKERKKGQEDKKNPLAAMMDEEPEATKPVGSKAEGGASEGDKKAEKSTTDDKSKKPQPGGFLQSHYFVALYRFKALEKDDLDFPPGEKITVVDDSNEEWWRGKIGEKIGYFPPNFIIRVRAGERVHKVTRSFVGNREIGQITLKKDQIVVQKGEEVNGYVKVFTGRKVGLFPVDFLEEI</sequence>
<feature type="region of interest" description="Disordered" evidence="14">
    <location>
        <begin position="464"/>
        <end position="524"/>
    </location>
</feature>
<keyword evidence="8" id="KW-0863">Zinc-finger</keyword>
<dbReference type="GeneTree" id="ENSGT00950000183092"/>
<keyword evidence="7" id="KW-0677">Repeat</keyword>
<dbReference type="FunFam" id="2.30.30.40:FF:000167">
    <property type="entry name" value="SH3 and cysteine-rich domain-containing protein 3 isoform X1"/>
    <property type="match status" value="1"/>
</dbReference>
<keyword evidence="5" id="KW-0963">Cytoplasm</keyword>
<dbReference type="InterPro" id="IPR002219">
    <property type="entry name" value="PKC_DAG/PE"/>
</dbReference>
<dbReference type="GO" id="GO:0005737">
    <property type="term" value="C:cytoplasm"/>
    <property type="evidence" value="ECO:0007669"/>
    <property type="project" value="UniProtKB-SubCell"/>
</dbReference>
<dbReference type="InParanoid" id="A0A674GBU6"/>
<reference evidence="17" key="1">
    <citation type="submission" date="2025-08" db="UniProtKB">
        <authorList>
            <consortium name="Ensembl"/>
        </authorList>
    </citation>
    <scope>IDENTIFICATION</scope>
</reference>
<dbReference type="Gene3D" id="2.30.30.40">
    <property type="entry name" value="SH3 Domains"/>
    <property type="match status" value="1"/>
</dbReference>
<evidence type="ECO:0000256" key="4">
    <source>
        <dbReference type="ARBA" id="ARBA00022475"/>
    </source>
</evidence>
<dbReference type="Gene3D" id="3.30.60.20">
    <property type="match status" value="1"/>
</dbReference>
<feature type="region of interest" description="Disordered" evidence="14">
    <location>
        <begin position="103"/>
        <end position="150"/>
    </location>
</feature>
<dbReference type="Proteomes" id="UP000007754">
    <property type="component" value="Unplaced"/>
</dbReference>
<reference evidence="17" key="2">
    <citation type="submission" date="2025-09" db="UniProtKB">
        <authorList>
            <consortium name="Ensembl"/>
        </authorList>
    </citation>
    <scope>IDENTIFICATION</scope>
</reference>
<proteinExistence type="predicted"/>
<feature type="domain" description="Phorbol-ester/DAG-type" evidence="16">
    <location>
        <begin position="366"/>
        <end position="417"/>
    </location>
</feature>
<dbReference type="GO" id="GO:0003009">
    <property type="term" value="P:skeletal muscle contraction"/>
    <property type="evidence" value="ECO:0007669"/>
    <property type="project" value="TreeGrafter"/>
</dbReference>
<gene>
    <name evidence="17" type="primary">STAC3</name>
</gene>
<dbReference type="Pfam" id="PF00130">
    <property type="entry name" value="C1_1"/>
    <property type="match status" value="1"/>
</dbReference>
<evidence type="ECO:0000313" key="17">
    <source>
        <dbReference type="Ensembl" id="ENSTGUP00000019980.1"/>
    </source>
</evidence>
<dbReference type="AlphaFoldDB" id="A0A674GBU6"/>
<dbReference type="InterPro" id="IPR036028">
    <property type="entry name" value="SH3-like_dom_sf"/>
</dbReference>
<evidence type="ECO:0000259" key="16">
    <source>
        <dbReference type="PROSITE" id="PS50081"/>
    </source>
</evidence>
<dbReference type="GO" id="GO:0008270">
    <property type="term" value="F:zinc ion binding"/>
    <property type="evidence" value="ECO:0007669"/>
    <property type="project" value="UniProtKB-KW"/>
</dbReference>
<evidence type="ECO:0000256" key="13">
    <source>
        <dbReference type="PROSITE-ProRule" id="PRU00192"/>
    </source>
</evidence>
<dbReference type="CDD" id="cd20882">
    <property type="entry name" value="C1_Stac3"/>
    <property type="match status" value="1"/>
</dbReference>
<keyword evidence="3 13" id="KW-0728">SH3 domain</keyword>
<feature type="compositionally biased region" description="Acidic residues" evidence="14">
    <location>
        <begin position="340"/>
        <end position="356"/>
    </location>
</feature>
<keyword evidence="18" id="KW-1185">Reference proteome</keyword>
<evidence type="ECO:0000313" key="18">
    <source>
        <dbReference type="Proteomes" id="UP000007754"/>
    </source>
</evidence>
<organism evidence="17 18">
    <name type="scientific">Taeniopygia guttata</name>
    <name type="common">Zebra finch</name>
    <name type="synonym">Poephila guttata</name>
    <dbReference type="NCBI Taxonomy" id="59729"/>
    <lineage>
        <taxon>Eukaryota</taxon>
        <taxon>Metazoa</taxon>
        <taxon>Chordata</taxon>
        <taxon>Craniata</taxon>
        <taxon>Vertebrata</taxon>
        <taxon>Euteleostomi</taxon>
        <taxon>Archelosauria</taxon>
        <taxon>Archosauria</taxon>
        <taxon>Dinosauria</taxon>
        <taxon>Saurischia</taxon>
        <taxon>Theropoda</taxon>
        <taxon>Coelurosauria</taxon>
        <taxon>Aves</taxon>
        <taxon>Neognathae</taxon>
        <taxon>Neoaves</taxon>
        <taxon>Telluraves</taxon>
        <taxon>Australaves</taxon>
        <taxon>Passeriformes</taxon>
        <taxon>Passeroidea</taxon>
        <taxon>Estrildidae</taxon>
        <taxon>Estrildinae</taxon>
        <taxon>Taeniopygia</taxon>
    </lineage>
</organism>
<feature type="domain" description="SH3" evidence="15">
    <location>
        <begin position="586"/>
        <end position="643"/>
    </location>
</feature>
<evidence type="ECO:0000256" key="14">
    <source>
        <dbReference type="SAM" id="MobiDB-lite"/>
    </source>
</evidence>
<evidence type="ECO:0000256" key="10">
    <source>
        <dbReference type="ARBA" id="ARBA00023136"/>
    </source>
</evidence>
<evidence type="ECO:0000256" key="8">
    <source>
        <dbReference type="ARBA" id="ARBA00022771"/>
    </source>
</evidence>
<dbReference type="InterPro" id="IPR001452">
    <property type="entry name" value="SH3_domain"/>
</dbReference>
<dbReference type="SUPFAM" id="SSF50044">
    <property type="entry name" value="SH3-domain"/>
    <property type="match status" value="1"/>
</dbReference>
<feature type="domain" description="SH3" evidence="15">
    <location>
        <begin position="526"/>
        <end position="585"/>
    </location>
</feature>